<dbReference type="SUPFAM" id="SSF103039">
    <property type="entry name" value="CheC-like"/>
    <property type="match status" value="1"/>
</dbReference>
<gene>
    <name evidence="2" type="ORF">P3F81_11130</name>
</gene>
<proteinExistence type="predicted"/>
<reference evidence="2" key="1">
    <citation type="submission" date="2023-03" db="EMBL/GenBank/DDBJ databases">
        <title>Selenobaculum gbiensis gen. nov. sp. nov., a new bacterium isolated from the gut microbiota of IBD patient.</title>
        <authorList>
            <person name="Yeo S."/>
            <person name="Park H."/>
            <person name="Huh C.S."/>
        </authorList>
    </citation>
    <scope>NUCLEOTIDE SEQUENCE</scope>
    <source>
        <strain evidence="2">ICN-92133</strain>
    </source>
</reference>
<evidence type="ECO:0000256" key="1">
    <source>
        <dbReference type="ARBA" id="ARBA00022500"/>
    </source>
</evidence>
<accession>A0A9Y2EQV1</accession>
<evidence type="ECO:0000313" key="3">
    <source>
        <dbReference type="Proteomes" id="UP001243623"/>
    </source>
</evidence>
<dbReference type="GO" id="GO:0006935">
    <property type="term" value="P:chemotaxis"/>
    <property type="evidence" value="ECO:0007669"/>
    <property type="project" value="UniProtKB-KW"/>
</dbReference>
<dbReference type="EMBL" id="CP120678">
    <property type="protein sequence ID" value="WIW70427.1"/>
    <property type="molecule type" value="Genomic_DNA"/>
</dbReference>
<keyword evidence="3" id="KW-1185">Reference proteome</keyword>
<dbReference type="InterPro" id="IPR037257">
    <property type="entry name" value="T2SS_E_N_sf"/>
</dbReference>
<dbReference type="Proteomes" id="UP001243623">
    <property type="component" value="Chromosome"/>
</dbReference>
<dbReference type="KEGG" id="sgbi:P3F81_11130"/>
<sequence>MLSQYLAQYLLNTGLLSPQQVREVLENEQEHRVKLGVIAINKGVMNAEQVETVHQLQVRADKRFGEIAIEEGFITEKQLEELLAVQADGNLNFGQAIIDRGFMTLSQLEAALERYNKNNAFAVIKALDKIEIKKIDFSELEEVREIYGEYVDLFVRSLLRFINTTSLILSGEQVDVKNKYLISQQMTGESAFVTGLLLSEDTLIEIARRYSGEEINCVDELAVDSVAEFLNVTNGLYIVNLSNRGIDVDLEPQKTGRGIVPIGTKQAVVNIDTNFGRIQLILSADDLQ</sequence>
<keyword evidence="1" id="KW-0145">Chemotaxis</keyword>
<evidence type="ECO:0000313" key="2">
    <source>
        <dbReference type="EMBL" id="WIW70427.1"/>
    </source>
</evidence>
<dbReference type="SUPFAM" id="SSF160246">
    <property type="entry name" value="EspE N-terminal domain-like"/>
    <property type="match status" value="2"/>
</dbReference>
<organism evidence="2 3">
    <name type="scientific">Selenobaculum gibii</name>
    <dbReference type="NCBI Taxonomy" id="3054208"/>
    <lineage>
        <taxon>Bacteria</taxon>
        <taxon>Bacillati</taxon>
        <taxon>Bacillota</taxon>
        <taxon>Negativicutes</taxon>
        <taxon>Selenomonadales</taxon>
        <taxon>Selenomonadaceae</taxon>
        <taxon>Selenobaculum</taxon>
    </lineage>
</organism>
<name>A0A9Y2EQV1_9FIRM</name>
<dbReference type="AlphaFoldDB" id="A0A9Y2EQV1"/>
<dbReference type="InterPro" id="IPR028976">
    <property type="entry name" value="CheC-like_sf"/>
</dbReference>
<dbReference type="Gene3D" id="3.40.1550.10">
    <property type="entry name" value="CheC-like"/>
    <property type="match status" value="1"/>
</dbReference>
<protein>
    <recommendedName>
        <fullName evidence="4">Chemotaxis protein CheX</fullName>
    </recommendedName>
</protein>
<dbReference type="RefSeq" id="WP_147669698.1">
    <property type="nucleotide sequence ID" value="NZ_CP120678.1"/>
</dbReference>
<evidence type="ECO:0008006" key="4">
    <source>
        <dbReference type="Google" id="ProtNLM"/>
    </source>
</evidence>